<gene>
    <name evidence="8 10" type="primary">tilS</name>
    <name evidence="10" type="ORF">DEB45_15440</name>
</gene>
<dbReference type="EC" id="6.3.4.19" evidence="8"/>
<dbReference type="SMART" id="SM00977">
    <property type="entry name" value="TilS_C"/>
    <property type="match status" value="1"/>
</dbReference>
<dbReference type="InterPro" id="IPR011063">
    <property type="entry name" value="TilS/TtcA_N"/>
</dbReference>
<dbReference type="GO" id="GO:0006400">
    <property type="term" value="P:tRNA modification"/>
    <property type="evidence" value="ECO:0007669"/>
    <property type="project" value="UniProtKB-UniRule"/>
</dbReference>
<keyword evidence="2 8" id="KW-0963">Cytoplasm</keyword>
<evidence type="ECO:0000256" key="1">
    <source>
        <dbReference type="ARBA" id="ARBA00004496"/>
    </source>
</evidence>
<evidence type="ECO:0000256" key="5">
    <source>
        <dbReference type="ARBA" id="ARBA00022741"/>
    </source>
</evidence>
<dbReference type="PANTHER" id="PTHR43033:SF1">
    <property type="entry name" value="TRNA(ILE)-LYSIDINE SYNTHASE-RELATED"/>
    <property type="match status" value="1"/>
</dbReference>
<name>A0A358E3U6_9ALTE</name>
<organism evidence="10 11">
    <name type="scientific">Alteromonas australica</name>
    <dbReference type="NCBI Taxonomy" id="589873"/>
    <lineage>
        <taxon>Bacteria</taxon>
        <taxon>Pseudomonadati</taxon>
        <taxon>Pseudomonadota</taxon>
        <taxon>Gammaproteobacteria</taxon>
        <taxon>Alteromonadales</taxon>
        <taxon>Alteromonadaceae</taxon>
        <taxon>Alteromonas/Salinimonas group</taxon>
        <taxon>Alteromonas</taxon>
    </lineage>
</organism>
<evidence type="ECO:0000256" key="7">
    <source>
        <dbReference type="ARBA" id="ARBA00048539"/>
    </source>
</evidence>
<dbReference type="RefSeq" id="WP_272964705.1">
    <property type="nucleotide sequence ID" value="NZ_CALBIY010000031.1"/>
</dbReference>
<proteinExistence type="inferred from homology"/>
<dbReference type="SUPFAM" id="SSF56037">
    <property type="entry name" value="PheT/TilS domain"/>
    <property type="match status" value="1"/>
</dbReference>
<dbReference type="AlphaFoldDB" id="A0A358E3U6"/>
<dbReference type="GO" id="GO:0032267">
    <property type="term" value="F:tRNA(Ile)-lysidine synthase activity"/>
    <property type="evidence" value="ECO:0007669"/>
    <property type="project" value="UniProtKB-EC"/>
</dbReference>
<dbReference type="InterPro" id="IPR012094">
    <property type="entry name" value="tRNA_Ile_lys_synt"/>
</dbReference>
<dbReference type="GO" id="GO:0005737">
    <property type="term" value="C:cytoplasm"/>
    <property type="evidence" value="ECO:0007669"/>
    <property type="project" value="UniProtKB-SubCell"/>
</dbReference>
<keyword evidence="4 8" id="KW-0819">tRNA processing</keyword>
<evidence type="ECO:0000256" key="4">
    <source>
        <dbReference type="ARBA" id="ARBA00022694"/>
    </source>
</evidence>
<dbReference type="NCBIfam" id="TIGR02433">
    <property type="entry name" value="lysidine_TilS_C"/>
    <property type="match status" value="1"/>
</dbReference>
<dbReference type="SUPFAM" id="SSF82829">
    <property type="entry name" value="MesJ substrate recognition domain-like"/>
    <property type="match status" value="1"/>
</dbReference>
<dbReference type="Pfam" id="PF01171">
    <property type="entry name" value="ATP_bind_3"/>
    <property type="match status" value="1"/>
</dbReference>
<dbReference type="PANTHER" id="PTHR43033">
    <property type="entry name" value="TRNA(ILE)-LYSIDINE SYNTHASE-RELATED"/>
    <property type="match status" value="1"/>
</dbReference>
<feature type="binding site" evidence="8">
    <location>
        <begin position="32"/>
        <end position="37"/>
    </location>
    <ligand>
        <name>ATP</name>
        <dbReference type="ChEBI" id="CHEBI:30616"/>
    </ligand>
</feature>
<dbReference type="HAMAP" id="MF_01161">
    <property type="entry name" value="tRNA_Ile_lys_synt"/>
    <property type="match status" value="1"/>
</dbReference>
<protein>
    <recommendedName>
        <fullName evidence="8">tRNA(Ile)-lysidine synthase</fullName>
        <ecNumber evidence="8">6.3.4.19</ecNumber>
    </recommendedName>
    <alternativeName>
        <fullName evidence="8">tRNA(Ile)-2-lysyl-cytidine synthase</fullName>
    </alternativeName>
    <alternativeName>
        <fullName evidence="8">tRNA(Ile)-lysidine synthetase</fullName>
    </alternativeName>
</protein>
<comment type="caution">
    <text evidence="10">The sequence shown here is derived from an EMBL/GenBank/DDBJ whole genome shotgun (WGS) entry which is preliminary data.</text>
</comment>
<dbReference type="Proteomes" id="UP000264779">
    <property type="component" value="Unassembled WGS sequence"/>
</dbReference>
<dbReference type="InterPro" id="IPR014729">
    <property type="entry name" value="Rossmann-like_a/b/a_fold"/>
</dbReference>
<dbReference type="InterPro" id="IPR012796">
    <property type="entry name" value="Lysidine-tRNA-synth_C"/>
</dbReference>
<evidence type="ECO:0000313" key="11">
    <source>
        <dbReference type="Proteomes" id="UP000264779"/>
    </source>
</evidence>
<comment type="subcellular location">
    <subcellularLocation>
        <location evidence="1 8">Cytoplasm</location>
    </subcellularLocation>
</comment>
<dbReference type="Gene3D" id="3.40.50.620">
    <property type="entry name" value="HUPs"/>
    <property type="match status" value="1"/>
</dbReference>
<dbReference type="InterPro" id="IPR015262">
    <property type="entry name" value="tRNA_Ile_lys_synt_subst-bd"/>
</dbReference>
<dbReference type="Pfam" id="PF09179">
    <property type="entry name" value="TilS"/>
    <property type="match status" value="1"/>
</dbReference>
<evidence type="ECO:0000259" key="9">
    <source>
        <dbReference type="SMART" id="SM00977"/>
    </source>
</evidence>
<evidence type="ECO:0000313" key="10">
    <source>
        <dbReference type="EMBL" id="HBU52645.1"/>
    </source>
</evidence>
<dbReference type="EMBL" id="DONK01000240">
    <property type="protein sequence ID" value="HBU52645.1"/>
    <property type="molecule type" value="Genomic_DNA"/>
</dbReference>
<dbReference type="CDD" id="cd01992">
    <property type="entry name" value="TilS_N"/>
    <property type="match status" value="1"/>
</dbReference>
<evidence type="ECO:0000256" key="2">
    <source>
        <dbReference type="ARBA" id="ARBA00022490"/>
    </source>
</evidence>
<evidence type="ECO:0000256" key="3">
    <source>
        <dbReference type="ARBA" id="ARBA00022598"/>
    </source>
</evidence>
<keyword evidence="6 8" id="KW-0067">ATP-binding</keyword>
<evidence type="ECO:0000256" key="8">
    <source>
        <dbReference type="HAMAP-Rule" id="MF_01161"/>
    </source>
</evidence>
<sequence length="442" mass="49916">MSNIVNRICDTLHHLLESVEVDPSPILTVAYSGGVDSTLLLHALAHYRDRHDLDVHAVHVHHGLSDNADSWLAHCERECRFLDIPFTANKVDIEQTTRTSLEALARNARYAALHDYCKQHNSILCLGQHSEDQLETVLLQLKRGAGPQGLAGMGAFQWRNKVLTLRPMLQESKQDILSAAQQLNLNWVEDESNADTRFDRNFLRNEVLPLLTARWPQMAKTTGRSAALCAEQSALLETEAKTHLSHCESVSAFGTSMLSGKYILSLSDSWKRAVIRQWFASKGALAPSQAQLVQVLNMLNAREDATPKVTFSWGYVARYQGSLYWVNNADERVKRELTLPEGSTLTLAWLNLQLRFESNFEEEKPLQLVVKTDVKGLKIKPANAQVSKPLKDWYKYWKIPVWERAKIPVVFFKEDAIALLINGDVVRLHRCPASFQLTVVSS</sequence>
<accession>A0A358E3U6</accession>
<dbReference type="Gene3D" id="1.20.59.20">
    <property type="match status" value="1"/>
</dbReference>
<evidence type="ECO:0000256" key="6">
    <source>
        <dbReference type="ARBA" id="ARBA00022840"/>
    </source>
</evidence>
<keyword evidence="3 8" id="KW-0436">Ligase</keyword>
<comment type="domain">
    <text evidence="8">The N-terminal region contains the highly conserved SGGXDS motif, predicted to be a P-loop motif involved in ATP binding.</text>
</comment>
<keyword evidence="5 8" id="KW-0547">Nucleotide-binding</keyword>
<reference evidence="10 11" key="1">
    <citation type="journal article" date="2018" name="Nat. Biotechnol.">
        <title>A standardized bacterial taxonomy based on genome phylogeny substantially revises the tree of life.</title>
        <authorList>
            <person name="Parks D.H."/>
            <person name="Chuvochina M."/>
            <person name="Waite D.W."/>
            <person name="Rinke C."/>
            <person name="Skarshewski A."/>
            <person name="Chaumeil P.A."/>
            <person name="Hugenholtz P."/>
        </authorList>
    </citation>
    <scope>NUCLEOTIDE SEQUENCE [LARGE SCALE GENOMIC DNA]</scope>
    <source>
        <strain evidence="10">UBA11621</strain>
    </source>
</reference>
<feature type="domain" description="Lysidine-tRNA(Ile) synthetase C-terminal" evidence="9">
    <location>
        <begin position="368"/>
        <end position="428"/>
    </location>
</feature>
<dbReference type="NCBIfam" id="TIGR02432">
    <property type="entry name" value="lysidine_TilS_N"/>
    <property type="match status" value="1"/>
</dbReference>
<comment type="catalytic activity">
    <reaction evidence="7 8">
        <text>cytidine(34) in tRNA(Ile2) + L-lysine + ATP = lysidine(34) in tRNA(Ile2) + AMP + diphosphate + H(+)</text>
        <dbReference type="Rhea" id="RHEA:43744"/>
        <dbReference type="Rhea" id="RHEA-COMP:10625"/>
        <dbReference type="Rhea" id="RHEA-COMP:10670"/>
        <dbReference type="ChEBI" id="CHEBI:15378"/>
        <dbReference type="ChEBI" id="CHEBI:30616"/>
        <dbReference type="ChEBI" id="CHEBI:32551"/>
        <dbReference type="ChEBI" id="CHEBI:33019"/>
        <dbReference type="ChEBI" id="CHEBI:82748"/>
        <dbReference type="ChEBI" id="CHEBI:83665"/>
        <dbReference type="ChEBI" id="CHEBI:456215"/>
        <dbReference type="EC" id="6.3.4.19"/>
    </reaction>
</comment>
<comment type="function">
    <text evidence="8">Ligates lysine onto the cytidine present at position 34 of the AUA codon-specific tRNA(Ile) that contains the anticodon CAU, in an ATP-dependent manner. Cytidine is converted to lysidine, thus changing the amino acid specificity of the tRNA from methionine to isoleucine.</text>
</comment>
<dbReference type="Pfam" id="PF11734">
    <property type="entry name" value="TilS_C"/>
    <property type="match status" value="1"/>
</dbReference>
<dbReference type="GO" id="GO:0005524">
    <property type="term" value="F:ATP binding"/>
    <property type="evidence" value="ECO:0007669"/>
    <property type="project" value="UniProtKB-UniRule"/>
</dbReference>
<dbReference type="SUPFAM" id="SSF52402">
    <property type="entry name" value="Adenine nucleotide alpha hydrolases-like"/>
    <property type="match status" value="1"/>
</dbReference>
<comment type="similarity">
    <text evidence="8">Belongs to the tRNA(Ile)-lysidine synthase family.</text>
</comment>
<dbReference type="InterPro" id="IPR012795">
    <property type="entry name" value="tRNA_Ile_lys_synt_N"/>
</dbReference>